<accession>A0ABY6DJA0</accession>
<dbReference type="Pfam" id="PF07589">
    <property type="entry name" value="PEP-CTERM"/>
    <property type="match status" value="1"/>
</dbReference>
<dbReference type="EMBL" id="CP106753">
    <property type="protein sequence ID" value="UXY14420.1"/>
    <property type="molecule type" value="Genomic_DNA"/>
</dbReference>
<reference evidence="3" key="1">
    <citation type="submission" date="2022-10" db="EMBL/GenBank/DDBJ databases">
        <title>Chitiniphilus purpureus sp. nov., a novel chitin-degrading bacterium isolated from crawfish pond sediment.</title>
        <authorList>
            <person name="Li K."/>
        </authorList>
    </citation>
    <scope>NUCLEOTIDE SEQUENCE</scope>
    <source>
        <strain evidence="3">CD1</strain>
    </source>
</reference>
<evidence type="ECO:0000256" key="1">
    <source>
        <dbReference type="SAM" id="SignalP"/>
    </source>
</evidence>
<name>A0ABY6DJA0_9NEIS</name>
<evidence type="ECO:0000259" key="2">
    <source>
        <dbReference type="Pfam" id="PF07589"/>
    </source>
</evidence>
<keyword evidence="1" id="KW-0732">Signal</keyword>
<keyword evidence="4" id="KW-1185">Reference proteome</keyword>
<protein>
    <submittedName>
        <fullName evidence="3">PEP-CTERM sorting domain-containing protein</fullName>
    </submittedName>
</protein>
<feature type="domain" description="Ice-binding protein C-terminal" evidence="2">
    <location>
        <begin position="140"/>
        <end position="162"/>
    </location>
</feature>
<dbReference type="NCBIfam" id="TIGR02595">
    <property type="entry name" value="PEP_CTERM"/>
    <property type="match status" value="1"/>
</dbReference>
<evidence type="ECO:0000313" key="4">
    <source>
        <dbReference type="Proteomes" id="UP001061302"/>
    </source>
</evidence>
<evidence type="ECO:0000313" key="3">
    <source>
        <dbReference type="EMBL" id="UXY14420.1"/>
    </source>
</evidence>
<dbReference type="InterPro" id="IPR013424">
    <property type="entry name" value="Ice-binding_C"/>
</dbReference>
<feature type="chain" id="PRO_5046880050" evidence="1">
    <location>
        <begin position="23"/>
        <end position="166"/>
    </location>
</feature>
<sequence length="166" mass="17627">MRFSRSLIALAVGTLLAGAANANVIASGDKTFNDDSLLLFGDSFTSSVTANNAILNLSFTRTTDGPLSSLTFGLIDETTKKVVALKNFSSEGFIYEGGKKVGFDYSFADLSITGGHNYALGLLGWGKDYSGTFSYSLTTPVPEPETYALMGLGLAALIARRRKQSK</sequence>
<dbReference type="Proteomes" id="UP001061302">
    <property type="component" value="Chromosome"/>
</dbReference>
<proteinExistence type="predicted"/>
<feature type="signal peptide" evidence="1">
    <location>
        <begin position="1"/>
        <end position="22"/>
    </location>
</feature>
<organism evidence="3 4">
    <name type="scientific">Chitiniphilus purpureus</name>
    <dbReference type="NCBI Taxonomy" id="2981137"/>
    <lineage>
        <taxon>Bacteria</taxon>
        <taxon>Pseudomonadati</taxon>
        <taxon>Pseudomonadota</taxon>
        <taxon>Betaproteobacteria</taxon>
        <taxon>Neisseriales</taxon>
        <taxon>Chitinibacteraceae</taxon>
        <taxon>Chitiniphilus</taxon>
    </lineage>
</organism>
<gene>
    <name evidence="3" type="ORF">N8I74_13990</name>
</gene>